<gene>
    <name evidence="2" type="ORF">Q31b_15240</name>
</gene>
<evidence type="ECO:0000256" key="1">
    <source>
        <dbReference type="SAM" id="MobiDB-lite"/>
    </source>
</evidence>
<comment type="caution">
    <text evidence="2">The sequence shown here is derived from an EMBL/GenBank/DDBJ whole genome shotgun (WGS) entry which is preliminary data.</text>
</comment>
<keyword evidence="3" id="KW-1185">Reference proteome</keyword>
<reference evidence="2 3" key="1">
    <citation type="submission" date="2019-02" db="EMBL/GenBank/DDBJ databases">
        <title>Deep-cultivation of Planctomycetes and their phenomic and genomic characterization uncovers novel biology.</title>
        <authorList>
            <person name="Wiegand S."/>
            <person name="Jogler M."/>
            <person name="Boedeker C."/>
            <person name="Pinto D."/>
            <person name="Vollmers J."/>
            <person name="Rivas-Marin E."/>
            <person name="Kohn T."/>
            <person name="Peeters S.H."/>
            <person name="Heuer A."/>
            <person name="Rast P."/>
            <person name="Oberbeckmann S."/>
            <person name="Bunk B."/>
            <person name="Jeske O."/>
            <person name="Meyerdierks A."/>
            <person name="Storesund J.E."/>
            <person name="Kallscheuer N."/>
            <person name="Luecker S."/>
            <person name="Lage O.M."/>
            <person name="Pohl T."/>
            <person name="Merkel B.J."/>
            <person name="Hornburger P."/>
            <person name="Mueller R.-W."/>
            <person name="Bruemmer F."/>
            <person name="Labrenz M."/>
            <person name="Spormann A.M."/>
            <person name="Op Den Camp H."/>
            <person name="Overmann J."/>
            <person name="Amann R."/>
            <person name="Jetten M.S.M."/>
            <person name="Mascher T."/>
            <person name="Medema M.H."/>
            <person name="Devos D.P."/>
            <person name="Kaster A.-K."/>
            <person name="Ovreas L."/>
            <person name="Rohde M."/>
            <person name="Galperin M.Y."/>
            <person name="Jogler C."/>
        </authorList>
    </citation>
    <scope>NUCLEOTIDE SEQUENCE [LARGE SCALE GENOMIC DNA]</scope>
    <source>
        <strain evidence="2 3">Q31b</strain>
    </source>
</reference>
<organism evidence="2 3">
    <name type="scientific">Novipirellula aureliae</name>
    <dbReference type="NCBI Taxonomy" id="2527966"/>
    <lineage>
        <taxon>Bacteria</taxon>
        <taxon>Pseudomonadati</taxon>
        <taxon>Planctomycetota</taxon>
        <taxon>Planctomycetia</taxon>
        <taxon>Pirellulales</taxon>
        <taxon>Pirellulaceae</taxon>
        <taxon>Novipirellula</taxon>
    </lineage>
</organism>
<proteinExistence type="predicted"/>
<dbReference type="EMBL" id="SJPY01000002">
    <property type="protein sequence ID" value="TWU43990.1"/>
    <property type="molecule type" value="Genomic_DNA"/>
</dbReference>
<name>A0A5C6E561_9BACT</name>
<feature type="region of interest" description="Disordered" evidence="1">
    <location>
        <begin position="1"/>
        <end position="41"/>
    </location>
</feature>
<protein>
    <submittedName>
        <fullName evidence="2">Uncharacterized protein</fullName>
    </submittedName>
</protein>
<dbReference type="AlphaFoldDB" id="A0A5C6E561"/>
<dbReference type="Proteomes" id="UP000315471">
    <property type="component" value="Unassembled WGS sequence"/>
</dbReference>
<feature type="compositionally biased region" description="Polar residues" evidence="1">
    <location>
        <begin position="1"/>
        <end position="15"/>
    </location>
</feature>
<sequence>MSTMQSLKNQNSNWRRSARRATKPSSTSTKPDPKVQHLGIGIDTGRYGHHVSFLRDDKQRAAPAITVMEKAADYDKLKSSWKNCTNDSPTHTCTFASMLLASTPTTSKPLCDPLINCP</sequence>
<evidence type="ECO:0000313" key="2">
    <source>
        <dbReference type="EMBL" id="TWU43990.1"/>
    </source>
</evidence>
<accession>A0A5C6E561</accession>
<evidence type="ECO:0000313" key="3">
    <source>
        <dbReference type="Proteomes" id="UP000315471"/>
    </source>
</evidence>